<sequence>MMATLPDPLAAATPLTPARLAHISNKLNLRSMPSLMGTRLARLEPGQALLVDQVLEGEAFLGRTQWFRVANQQQYFWAGGARLDEAPVATPQPAAGERTPDVRRRSNGSILPLAQADLAGVFGAFQSQPGAKRGAVVISTPGWVQQHIVALQHPLLEALGQGSVAVHRLALPHFQAVFDTIAQSGLADLLLTFDGSFVPRHKNWDPNNPELSSHSWGVAIDINARWNPAGQAPALPGRQGFLGDLVPLFNAQGFAWGGHFINNPDGMHFELARRDP</sequence>
<dbReference type="Pfam" id="PF13539">
    <property type="entry name" value="Peptidase_M15_4"/>
    <property type="match status" value="1"/>
</dbReference>
<name>A0A4R6QF15_9BURK</name>
<comment type="caution">
    <text evidence="2">The sequence shown here is derived from an EMBL/GenBank/DDBJ whole genome shotgun (WGS) entry which is preliminary data.</text>
</comment>
<protein>
    <submittedName>
        <fullName evidence="2">D-alanyl-D-alanine carboxypeptidase-like protein</fullName>
    </submittedName>
</protein>
<dbReference type="InParanoid" id="A0A4R6QF15"/>
<dbReference type="Proteomes" id="UP000295361">
    <property type="component" value="Unassembled WGS sequence"/>
</dbReference>
<feature type="domain" description="Peptidase M15C" evidence="1">
    <location>
        <begin position="208"/>
        <end position="271"/>
    </location>
</feature>
<keyword evidence="2" id="KW-0378">Hydrolase</keyword>
<keyword evidence="2" id="KW-0645">Protease</keyword>
<accession>A0A4R6QF15</accession>
<dbReference type="InterPro" id="IPR039561">
    <property type="entry name" value="Peptidase_M15C"/>
</dbReference>
<proteinExistence type="predicted"/>
<evidence type="ECO:0000259" key="1">
    <source>
        <dbReference type="Pfam" id="PF13539"/>
    </source>
</evidence>
<gene>
    <name evidence="2" type="ORF">DES47_11324</name>
</gene>
<dbReference type="GO" id="GO:0004180">
    <property type="term" value="F:carboxypeptidase activity"/>
    <property type="evidence" value="ECO:0007669"/>
    <property type="project" value="UniProtKB-KW"/>
</dbReference>
<keyword evidence="2" id="KW-0121">Carboxypeptidase</keyword>
<dbReference type="SUPFAM" id="SSF55166">
    <property type="entry name" value="Hedgehog/DD-peptidase"/>
    <property type="match status" value="1"/>
</dbReference>
<evidence type="ECO:0000313" key="2">
    <source>
        <dbReference type="EMBL" id="TDP61341.1"/>
    </source>
</evidence>
<dbReference type="EMBL" id="SNXS01000013">
    <property type="protein sequence ID" value="TDP61341.1"/>
    <property type="molecule type" value="Genomic_DNA"/>
</dbReference>
<dbReference type="Gene3D" id="3.30.1380.10">
    <property type="match status" value="1"/>
</dbReference>
<dbReference type="AlphaFoldDB" id="A0A4R6QF15"/>
<dbReference type="InterPro" id="IPR009045">
    <property type="entry name" value="Zn_M74/Hedgehog-like"/>
</dbReference>
<reference evidence="2 3" key="1">
    <citation type="submission" date="2019-03" db="EMBL/GenBank/DDBJ databases">
        <title>Genomic Encyclopedia of Type Strains, Phase IV (KMG-IV): sequencing the most valuable type-strain genomes for metagenomic binning, comparative biology and taxonomic classification.</title>
        <authorList>
            <person name="Goeker M."/>
        </authorList>
    </citation>
    <scope>NUCLEOTIDE SEQUENCE [LARGE SCALE GENOMIC DNA]</scope>
    <source>
        <strain evidence="2 3">DSM 16998</strain>
    </source>
</reference>
<evidence type="ECO:0000313" key="3">
    <source>
        <dbReference type="Proteomes" id="UP000295361"/>
    </source>
</evidence>
<organism evidence="2 3">
    <name type="scientific">Roseateles toxinivorans</name>
    <dbReference type="NCBI Taxonomy" id="270368"/>
    <lineage>
        <taxon>Bacteria</taxon>
        <taxon>Pseudomonadati</taxon>
        <taxon>Pseudomonadota</taxon>
        <taxon>Betaproteobacteria</taxon>
        <taxon>Burkholderiales</taxon>
        <taxon>Sphaerotilaceae</taxon>
        <taxon>Roseateles</taxon>
    </lineage>
</organism>
<keyword evidence="3" id="KW-1185">Reference proteome</keyword>